<dbReference type="GO" id="GO:0003700">
    <property type="term" value="F:DNA-binding transcription factor activity"/>
    <property type="evidence" value="ECO:0007669"/>
    <property type="project" value="TreeGrafter"/>
</dbReference>
<keyword evidence="9" id="KW-1185">Reference proteome</keyword>
<evidence type="ECO:0000256" key="1">
    <source>
        <dbReference type="ARBA" id="ARBA00022491"/>
    </source>
</evidence>
<dbReference type="PANTHER" id="PTHR30055">
    <property type="entry name" value="HTH-TYPE TRANSCRIPTIONAL REGULATOR RUTR"/>
    <property type="match status" value="1"/>
</dbReference>
<dbReference type="Pfam" id="PF00440">
    <property type="entry name" value="TetR_N"/>
    <property type="match status" value="1"/>
</dbReference>
<organism evidence="8 9">
    <name type="scientific">Thermopolyspora flexuosa</name>
    <dbReference type="NCBI Taxonomy" id="103836"/>
    <lineage>
        <taxon>Bacteria</taxon>
        <taxon>Bacillati</taxon>
        <taxon>Actinomycetota</taxon>
        <taxon>Actinomycetes</taxon>
        <taxon>Streptosporangiales</taxon>
        <taxon>Streptosporangiaceae</taxon>
        <taxon>Thermopolyspora</taxon>
    </lineage>
</organism>
<dbReference type="InterPro" id="IPR050109">
    <property type="entry name" value="HTH-type_TetR-like_transc_reg"/>
</dbReference>
<dbReference type="SUPFAM" id="SSF48498">
    <property type="entry name" value="Tetracyclin repressor-like, C-terminal domain"/>
    <property type="match status" value="1"/>
</dbReference>
<evidence type="ECO:0000256" key="6">
    <source>
        <dbReference type="SAM" id="MobiDB-lite"/>
    </source>
</evidence>
<evidence type="ECO:0000313" key="8">
    <source>
        <dbReference type="EMBL" id="TQM74303.1"/>
    </source>
</evidence>
<dbReference type="PROSITE" id="PS50977">
    <property type="entry name" value="HTH_TETR_2"/>
    <property type="match status" value="1"/>
</dbReference>
<dbReference type="EMBL" id="VFPQ01000001">
    <property type="protein sequence ID" value="TQM74303.1"/>
    <property type="molecule type" value="Genomic_DNA"/>
</dbReference>
<dbReference type="PANTHER" id="PTHR30055:SF226">
    <property type="entry name" value="HTH-TYPE TRANSCRIPTIONAL REGULATOR PKSA"/>
    <property type="match status" value="1"/>
</dbReference>
<dbReference type="InterPro" id="IPR009057">
    <property type="entry name" value="Homeodomain-like_sf"/>
</dbReference>
<dbReference type="GO" id="GO:0000976">
    <property type="term" value="F:transcription cis-regulatory region binding"/>
    <property type="evidence" value="ECO:0007669"/>
    <property type="project" value="TreeGrafter"/>
</dbReference>
<comment type="caution">
    <text evidence="8">The sequence shown here is derived from an EMBL/GenBank/DDBJ whole genome shotgun (WGS) entry which is preliminary data.</text>
</comment>
<reference evidence="8 9" key="1">
    <citation type="submission" date="2019-06" db="EMBL/GenBank/DDBJ databases">
        <title>Sequencing the genomes of 1000 actinobacteria strains.</title>
        <authorList>
            <person name="Klenk H.-P."/>
        </authorList>
    </citation>
    <scope>NUCLEOTIDE SEQUENCE [LARGE SCALE GENOMIC DNA]</scope>
    <source>
        <strain evidence="8 9">DSM 43186</strain>
    </source>
</reference>
<dbReference type="InterPro" id="IPR001647">
    <property type="entry name" value="HTH_TetR"/>
</dbReference>
<accession>A0A543IUQ0</accession>
<dbReference type="Pfam" id="PF13977">
    <property type="entry name" value="TetR_C_6"/>
    <property type="match status" value="2"/>
</dbReference>
<evidence type="ECO:0000256" key="4">
    <source>
        <dbReference type="ARBA" id="ARBA00023163"/>
    </source>
</evidence>
<dbReference type="AlphaFoldDB" id="A0A543IUQ0"/>
<dbReference type="PRINTS" id="PR00455">
    <property type="entry name" value="HTHTETR"/>
</dbReference>
<feature type="region of interest" description="Disordered" evidence="6">
    <location>
        <begin position="164"/>
        <end position="199"/>
    </location>
</feature>
<name>A0A543IUQ0_9ACTN</name>
<dbReference type="OrthoDB" id="9816296at2"/>
<dbReference type="RefSeq" id="WP_142258500.1">
    <property type="nucleotide sequence ID" value="NZ_BMPV01000006.1"/>
</dbReference>
<evidence type="ECO:0000256" key="5">
    <source>
        <dbReference type="PROSITE-ProRule" id="PRU00335"/>
    </source>
</evidence>
<keyword evidence="4" id="KW-0804">Transcription</keyword>
<dbReference type="Gene3D" id="1.10.357.10">
    <property type="entry name" value="Tetracycline Repressor, domain 2"/>
    <property type="match status" value="2"/>
</dbReference>
<feature type="domain" description="HTH tetR-type" evidence="7">
    <location>
        <begin position="8"/>
        <end position="68"/>
    </location>
</feature>
<keyword evidence="2" id="KW-0805">Transcription regulation</keyword>
<dbReference type="SUPFAM" id="SSF46689">
    <property type="entry name" value="Homeodomain-like"/>
    <property type="match status" value="1"/>
</dbReference>
<dbReference type="Proteomes" id="UP000319213">
    <property type="component" value="Unassembled WGS sequence"/>
</dbReference>
<protein>
    <submittedName>
        <fullName evidence="8">TetR family transcriptional regulator</fullName>
    </submittedName>
</protein>
<proteinExistence type="predicted"/>
<dbReference type="InterPro" id="IPR036271">
    <property type="entry name" value="Tet_transcr_reg_TetR-rel_C_sf"/>
</dbReference>
<keyword evidence="3 5" id="KW-0238">DNA-binding</keyword>
<evidence type="ECO:0000313" key="9">
    <source>
        <dbReference type="Proteomes" id="UP000319213"/>
    </source>
</evidence>
<keyword evidence="1" id="KW-0678">Repressor</keyword>
<evidence type="ECO:0000256" key="2">
    <source>
        <dbReference type="ARBA" id="ARBA00023015"/>
    </source>
</evidence>
<evidence type="ECO:0000259" key="7">
    <source>
        <dbReference type="PROSITE" id="PS50977"/>
    </source>
</evidence>
<sequence>MARSVDHQRRRMEVLAAARRVIVRDGIEAATTRNIAREAGCSSGALTHYFAGKDDILSSLLRHSHEHVRRRRRERTAGVRGLAALRELLLDSLPLDAERTRETRMEIDFWSRGLTAEHLADVQRREHAKLRAAIRRRLAEAHEAGEITLPRTPPPEVLAEIAAKGTPRAADRPAVPEGEDPPAEEPGKEDGPPRPQDLDAVAERLLALVDGLSVHLLLYPDRLSRAEAERLVLAELAALAR</sequence>
<evidence type="ECO:0000256" key="3">
    <source>
        <dbReference type="ARBA" id="ARBA00023125"/>
    </source>
</evidence>
<gene>
    <name evidence="8" type="ORF">FHX40_0972</name>
</gene>
<dbReference type="InterPro" id="IPR039538">
    <property type="entry name" value="BetI_C"/>
</dbReference>
<feature type="DNA-binding region" description="H-T-H motif" evidence="5">
    <location>
        <begin position="31"/>
        <end position="50"/>
    </location>
</feature>